<evidence type="ECO:0000256" key="3">
    <source>
        <dbReference type="ARBA" id="ARBA00022729"/>
    </source>
</evidence>
<dbReference type="GO" id="GO:0016139">
    <property type="term" value="P:glycoside catabolic process"/>
    <property type="evidence" value="ECO:0007669"/>
    <property type="project" value="TreeGrafter"/>
</dbReference>
<dbReference type="PANTHER" id="PTHR10030">
    <property type="entry name" value="ALPHA-L-FUCOSIDASE"/>
    <property type="match status" value="1"/>
</dbReference>
<dbReference type="EMBL" id="BKCJ010007807">
    <property type="protein sequence ID" value="GEU79116.1"/>
    <property type="molecule type" value="Genomic_DNA"/>
</dbReference>
<name>A0A6L2MYS0_TANCI</name>
<dbReference type="InterPro" id="IPR057739">
    <property type="entry name" value="Glyco_hydro_29_N"/>
</dbReference>
<dbReference type="GO" id="GO:0005764">
    <property type="term" value="C:lysosome"/>
    <property type="evidence" value="ECO:0007669"/>
    <property type="project" value="TreeGrafter"/>
</dbReference>
<dbReference type="Gene3D" id="3.20.20.80">
    <property type="entry name" value="Glycosidases"/>
    <property type="match status" value="1"/>
</dbReference>
<gene>
    <name evidence="7" type="ORF">Tci_051094</name>
</gene>
<dbReference type="PANTHER" id="PTHR10030:SF27">
    <property type="entry name" value="ALPHA-L-FUCOSIDASE 1"/>
    <property type="match status" value="1"/>
</dbReference>
<feature type="domain" description="Glycoside hydrolase family 29 N-terminal" evidence="6">
    <location>
        <begin position="111"/>
        <end position="195"/>
    </location>
</feature>
<dbReference type="SUPFAM" id="SSF51445">
    <property type="entry name" value="(Trans)glycosidases"/>
    <property type="match status" value="1"/>
</dbReference>
<evidence type="ECO:0000256" key="5">
    <source>
        <dbReference type="ARBA" id="ARBA00023295"/>
    </source>
</evidence>
<organism evidence="7">
    <name type="scientific">Tanacetum cinerariifolium</name>
    <name type="common">Dalmatian daisy</name>
    <name type="synonym">Chrysanthemum cinerariifolium</name>
    <dbReference type="NCBI Taxonomy" id="118510"/>
    <lineage>
        <taxon>Eukaryota</taxon>
        <taxon>Viridiplantae</taxon>
        <taxon>Streptophyta</taxon>
        <taxon>Embryophyta</taxon>
        <taxon>Tracheophyta</taxon>
        <taxon>Spermatophyta</taxon>
        <taxon>Magnoliopsida</taxon>
        <taxon>eudicotyledons</taxon>
        <taxon>Gunneridae</taxon>
        <taxon>Pentapetalae</taxon>
        <taxon>asterids</taxon>
        <taxon>campanulids</taxon>
        <taxon>Asterales</taxon>
        <taxon>Asteraceae</taxon>
        <taxon>Asteroideae</taxon>
        <taxon>Anthemideae</taxon>
        <taxon>Anthemidinae</taxon>
        <taxon>Tanacetum</taxon>
    </lineage>
</organism>
<dbReference type="InterPro" id="IPR017853">
    <property type="entry name" value="GH"/>
</dbReference>
<sequence>MRWYDPGPKACRTYYTSSAFTYLSPKTRPSALRPDDSKHSDKPIDRHYHWHPLSLRHYYFSQKWHSPVTLDPTLLRVTNGALAMSTHQSLTRLDQTQLNGSLLPRKTGSLVMLTAKHHHGFCLWPSDYTEYSVKASPWKEWKGDVVGELAEAAHKAGIQLGVYLSPWDRHEVTYGKTLEYNDYYMAQITELLTRHRLRQLKNLPKRRRLSNDPNPD</sequence>
<evidence type="ECO:0000256" key="2">
    <source>
        <dbReference type="ARBA" id="ARBA00012662"/>
    </source>
</evidence>
<reference evidence="7" key="1">
    <citation type="journal article" date="2019" name="Sci. Rep.">
        <title>Draft genome of Tanacetum cinerariifolium, the natural source of mosquito coil.</title>
        <authorList>
            <person name="Yamashiro T."/>
            <person name="Shiraishi A."/>
            <person name="Satake H."/>
            <person name="Nakayama K."/>
        </authorList>
    </citation>
    <scope>NUCLEOTIDE SEQUENCE</scope>
</reference>
<dbReference type="AlphaFoldDB" id="A0A6L2MYS0"/>
<keyword evidence="4" id="KW-0378">Hydrolase</keyword>
<dbReference type="Pfam" id="PF01120">
    <property type="entry name" value="Alpha_L_fucos"/>
    <property type="match status" value="1"/>
</dbReference>
<comment type="similarity">
    <text evidence="1">Belongs to the glycosyl hydrolase 29 family.</text>
</comment>
<dbReference type="GO" id="GO:0006004">
    <property type="term" value="P:fucose metabolic process"/>
    <property type="evidence" value="ECO:0007669"/>
    <property type="project" value="TreeGrafter"/>
</dbReference>
<dbReference type="EC" id="3.2.1.51" evidence="2"/>
<dbReference type="GO" id="GO:0004560">
    <property type="term" value="F:alpha-L-fucosidase activity"/>
    <property type="evidence" value="ECO:0007669"/>
    <property type="project" value="UniProtKB-EC"/>
</dbReference>
<dbReference type="InterPro" id="IPR000933">
    <property type="entry name" value="Glyco_hydro_29"/>
</dbReference>
<evidence type="ECO:0000313" key="7">
    <source>
        <dbReference type="EMBL" id="GEU79116.1"/>
    </source>
</evidence>
<accession>A0A6L2MYS0</accession>
<protein>
    <recommendedName>
        <fullName evidence="2">alpha-L-fucosidase</fullName>
        <ecNumber evidence="2">3.2.1.51</ecNumber>
    </recommendedName>
</protein>
<keyword evidence="5" id="KW-0326">Glycosidase</keyword>
<evidence type="ECO:0000256" key="1">
    <source>
        <dbReference type="ARBA" id="ARBA00007951"/>
    </source>
</evidence>
<evidence type="ECO:0000259" key="6">
    <source>
        <dbReference type="Pfam" id="PF01120"/>
    </source>
</evidence>
<proteinExistence type="inferred from homology"/>
<evidence type="ECO:0000256" key="4">
    <source>
        <dbReference type="ARBA" id="ARBA00022801"/>
    </source>
</evidence>
<keyword evidence="3" id="KW-0732">Signal</keyword>
<comment type="caution">
    <text evidence="7">The sequence shown here is derived from an EMBL/GenBank/DDBJ whole genome shotgun (WGS) entry which is preliminary data.</text>
</comment>